<dbReference type="Pfam" id="PF01695">
    <property type="entry name" value="IstB_IS21"/>
    <property type="match status" value="1"/>
</dbReference>
<dbReference type="Gene3D" id="3.40.50.300">
    <property type="entry name" value="P-loop containing nucleotide triphosphate hydrolases"/>
    <property type="match status" value="1"/>
</dbReference>
<feature type="domain" description="IstB-like ATP-binding" evidence="1">
    <location>
        <begin position="151"/>
        <end position="306"/>
    </location>
</feature>
<dbReference type="EMBL" id="PXZO01000069">
    <property type="protein sequence ID" value="PSK02351.1"/>
    <property type="molecule type" value="Genomic_DNA"/>
</dbReference>
<dbReference type="PANTHER" id="PTHR30050:SF8">
    <property type="entry name" value="PRIMOSOMAL PROTEIN DNAI"/>
    <property type="match status" value="1"/>
</dbReference>
<name>A0ABX5FG46_9BACL</name>
<organism evidence="2 3">
    <name type="scientific">Brevibacillus porteri</name>
    <dbReference type="NCBI Taxonomy" id="2126350"/>
    <lineage>
        <taxon>Bacteria</taxon>
        <taxon>Bacillati</taxon>
        <taxon>Bacillota</taxon>
        <taxon>Bacilli</taxon>
        <taxon>Bacillales</taxon>
        <taxon>Paenibacillaceae</taxon>
        <taxon>Brevibacillus</taxon>
    </lineage>
</organism>
<dbReference type="CDD" id="cd00009">
    <property type="entry name" value="AAA"/>
    <property type="match status" value="1"/>
</dbReference>
<accession>A0ABX5FG46</accession>
<gene>
    <name evidence="2" type="ORF">C7R92_30365</name>
</gene>
<dbReference type="InterPro" id="IPR002611">
    <property type="entry name" value="IstB_ATP-bd"/>
</dbReference>
<protein>
    <submittedName>
        <fullName evidence="2">Primosomal protein DnaI</fullName>
    </submittedName>
</protein>
<dbReference type="GeneID" id="95754377"/>
<dbReference type="NCBIfam" id="NF006505">
    <property type="entry name" value="PRK08939.1"/>
    <property type="match status" value="1"/>
</dbReference>
<evidence type="ECO:0000313" key="2">
    <source>
        <dbReference type="EMBL" id="PSK02351.1"/>
    </source>
</evidence>
<dbReference type="RefSeq" id="WP_106836712.1">
    <property type="nucleotide sequence ID" value="NZ_JARMEW010000048.1"/>
</dbReference>
<dbReference type="Proteomes" id="UP000241645">
    <property type="component" value="Unassembled WGS sequence"/>
</dbReference>
<evidence type="ECO:0000259" key="1">
    <source>
        <dbReference type="Pfam" id="PF01695"/>
    </source>
</evidence>
<proteinExistence type="predicted"/>
<comment type="caution">
    <text evidence="2">The sequence shown here is derived from an EMBL/GenBank/DDBJ whole genome shotgun (WGS) entry which is preliminary data.</text>
</comment>
<dbReference type="SUPFAM" id="SSF52540">
    <property type="entry name" value="P-loop containing nucleoside triphosphate hydrolases"/>
    <property type="match status" value="1"/>
</dbReference>
<reference evidence="2 3" key="1">
    <citation type="submission" date="2018-03" db="EMBL/GenBank/DDBJ databases">
        <title>Brevisbacillus phylogenomics.</title>
        <authorList>
            <person name="Dunlap C."/>
        </authorList>
    </citation>
    <scope>NUCLEOTIDE SEQUENCE [LARGE SCALE GENOMIC DNA]</scope>
    <source>
        <strain evidence="2 3">NRRL B-41110</strain>
    </source>
</reference>
<dbReference type="InterPro" id="IPR027417">
    <property type="entry name" value="P-loop_NTPase"/>
</dbReference>
<evidence type="ECO:0000313" key="3">
    <source>
        <dbReference type="Proteomes" id="UP000241645"/>
    </source>
</evidence>
<dbReference type="PANTHER" id="PTHR30050">
    <property type="entry name" value="CHROMOSOMAL REPLICATION INITIATOR PROTEIN DNAA"/>
    <property type="match status" value="1"/>
</dbReference>
<sequence>MKSIGDVLSNDERWQMIMEKAKQSEDLLYKHELIQWLMNRFPEEKFPLPELYEFRDTNMHCTDCKGLETCRNFFIGHRKTAFEVSGRVELRFSPCEHQQSHDHQRRLKALVKSQFVPDHIMNTTFEALEKDAGRIEAIKAAINFCVSFERGKTTRGLYIYGPFGVGKSAIAGAMTQELAKRGVDVLMLYVPDYLMEIKASIETGGMEQKLEALKNVSALILDDIGAEAITAWTRDEVLGPILQRRMEKLPTIYTSNLKLDELEQHFAKAKNSEPNYRSAARIMERIEPFVDYCEVKGRNRRRAQKQSST</sequence>
<keyword evidence="3" id="KW-1185">Reference proteome</keyword>